<dbReference type="InterPro" id="IPR011989">
    <property type="entry name" value="ARM-like"/>
</dbReference>
<proteinExistence type="predicted"/>
<organism evidence="3 4">
    <name type="scientific">Miscanthus lutarioriparius</name>
    <dbReference type="NCBI Taxonomy" id="422564"/>
    <lineage>
        <taxon>Eukaryota</taxon>
        <taxon>Viridiplantae</taxon>
        <taxon>Streptophyta</taxon>
        <taxon>Embryophyta</taxon>
        <taxon>Tracheophyta</taxon>
        <taxon>Spermatophyta</taxon>
        <taxon>Magnoliopsida</taxon>
        <taxon>Liliopsida</taxon>
        <taxon>Poales</taxon>
        <taxon>Poaceae</taxon>
        <taxon>PACMAD clade</taxon>
        <taxon>Panicoideae</taxon>
        <taxon>Andropogonodae</taxon>
        <taxon>Andropogoneae</taxon>
        <taxon>Saccharinae</taxon>
        <taxon>Miscanthus</taxon>
    </lineage>
</organism>
<comment type="caution">
    <text evidence="3">The sequence shown here is derived from an EMBL/GenBank/DDBJ whole genome shotgun (WGS) entry which is preliminary data.</text>
</comment>
<feature type="compositionally biased region" description="Basic and acidic residues" evidence="1">
    <location>
        <begin position="726"/>
        <end position="750"/>
    </location>
</feature>
<keyword evidence="2" id="KW-1133">Transmembrane helix</keyword>
<sequence>MDANVVLFISLNCFDQWLPGELDYLQERFETGDALSPYLFVLVADVLQRLIKHSNIRHPTVDGPCPVLQYADDTLLLVRVEIVDIRRLKVTLDSFAMAIGSQDQLLQEHACAYARIKKTAWNGSSLLQSPTKQAFLRIFQDWEANLQYFVEFWIILFSAGDFLIARIPALLVVLIVSLWPLTALFLCVWLFYVLGPLACAGISSWRIAKLNHGYHMDGTDSMADMMATLNIFYSLIIFQGAMFLVLLLPMYIYEANVVRRLQSLEQLSEKWGEDAIGRYISDISAKCRKDPLSIKGMDLIKYGAELLDSESQEDYLYGARLLSAFVNKGEDVSWVLLPSRHRIQRLIDSLMISSSSSRRRLDEACVQFCRGRCYAVTGSLEDKKEIRELAATIVADVAAHIDDLSNYPGAMRCISSLFQDPVPDDPPLHQQDEDIGPDWLERRKLMMDQQRMAIREYRHRNKREGGRSNQLVQQGLTILERLASNNDDNRRIICSTPGLLPKITAPVYSATLIEAVKNKAWADIVTRCLKVLYQLIRAPDGSHEIFSNNVQALSNLKSILELGNNEAHHQELKLVAMEILTELALDLSINLTEEIKEVLVTKQLQLFFLANGDGAAMAGRTLVSLSANRESNSALIMTTQDGIIGCLTGILDGYNITRRTIAAEIMANLYAHCNVDSTMKEILPKVLGKVMSIKTKSQQRKISAGENNPAALGDEENQGNSVSTNNEERQSISTDGDHTETEEISDQEREEQGAFLSLAQVICDKLDSADLDGAIQIAVQNENNAGSEEQRREAFVEKLKTVIDDNRHATADCLRIVKLCGQIAKSVMLCEQYVEIFRNKGFKSSLSEASKTMSELESCMLFAGTDFGLRKTVKPLFFEIEKTWSEM</sequence>
<keyword evidence="4" id="KW-1185">Reference proteome</keyword>
<reference evidence="3" key="1">
    <citation type="submission" date="2020-10" db="EMBL/GenBank/DDBJ databases">
        <authorList>
            <person name="Han B."/>
            <person name="Lu T."/>
            <person name="Zhao Q."/>
            <person name="Huang X."/>
            <person name="Zhao Y."/>
        </authorList>
    </citation>
    <scope>NUCLEOTIDE SEQUENCE</scope>
</reference>
<dbReference type="PANTHER" id="PTHR33115">
    <property type="entry name" value="ARM REPEAT SUPERFAMILY PROTEIN"/>
    <property type="match status" value="1"/>
</dbReference>
<dbReference type="OrthoDB" id="689499at2759"/>
<dbReference type="InterPro" id="IPR016024">
    <property type="entry name" value="ARM-type_fold"/>
</dbReference>
<dbReference type="Proteomes" id="UP000604825">
    <property type="component" value="Unassembled WGS sequence"/>
</dbReference>
<keyword evidence="2" id="KW-0472">Membrane</keyword>
<feature type="region of interest" description="Disordered" evidence="1">
    <location>
        <begin position="698"/>
        <end position="750"/>
    </location>
</feature>
<evidence type="ECO:0000256" key="1">
    <source>
        <dbReference type="SAM" id="MobiDB-lite"/>
    </source>
</evidence>
<evidence type="ECO:0000313" key="3">
    <source>
        <dbReference type="EMBL" id="CAD6266356.1"/>
    </source>
</evidence>
<feature type="transmembrane region" description="Helical" evidence="2">
    <location>
        <begin position="229"/>
        <end position="253"/>
    </location>
</feature>
<dbReference type="AlphaFoldDB" id="A0A811R8J0"/>
<evidence type="ECO:0000256" key="2">
    <source>
        <dbReference type="SAM" id="Phobius"/>
    </source>
</evidence>
<accession>A0A811R8J0</accession>
<gene>
    <name evidence="3" type="ORF">NCGR_LOCUS49661</name>
</gene>
<dbReference type="Gene3D" id="1.25.10.10">
    <property type="entry name" value="Leucine-rich Repeat Variant"/>
    <property type="match status" value="1"/>
</dbReference>
<protein>
    <submittedName>
        <fullName evidence="3">Uncharacterized protein</fullName>
    </submittedName>
</protein>
<keyword evidence="2" id="KW-0812">Transmembrane</keyword>
<dbReference type="EMBL" id="CAJGYO010000013">
    <property type="protein sequence ID" value="CAD6266356.1"/>
    <property type="molecule type" value="Genomic_DNA"/>
</dbReference>
<dbReference type="SUPFAM" id="SSF48371">
    <property type="entry name" value="ARM repeat"/>
    <property type="match status" value="1"/>
</dbReference>
<name>A0A811R8J0_9POAL</name>
<evidence type="ECO:0000313" key="4">
    <source>
        <dbReference type="Proteomes" id="UP000604825"/>
    </source>
</evidence>
<dbReference type="PANTHER" id="PTHR33115:SF25">
    <property type="entry name" value="CONDENSIN COMPLEX SUBUNIT 1 C-TERMINAL DOMAIN-CONTAINING PROTEIN"/>
    <property type="match status" value="1"/>
</dbReference>
<feature type="transmembrane region" description="Helical" evidence="2">
    <location>
        <begin position="152"/>
        <end position="177"/>
    </location>
</feature>
<feature type="transmembrane region" description="Helical" evidence="2">
    <location>
        <begin position="183"/>
        <end position="208"/>
    </location>
</feature>